<name>A0A354AGN3_9GAMM</name>
<dbReference type="AlphaFoldDB" id="A0A354AGN3"/>
<dbReference type="Proteomes" id="UP000306393">
    <property type="component" value="Unassembled WGS sequence"/>
</dbReference>
<protein>
    <recommendedName>
        <fullName evidence="4">Secretion monitor</fullName>
    </recommendedName>
</protein>
<comment type="subcellular location">
    <subcellularLocation>
        <location evidence="4">Cytoplasm</location>
        <location evidence="4">Cytosol</location>
    </subcellularLocation>
    <subcellularLocation>
        <location evidence="4">Periplasm</location>
    </subcellularLocation>
    <text evidence="4">The active form is cytosolic, while the periplasmic form is rapidly degraded, mainly by the tail-specific protease.</text>
</comment>
<keyword evidence="2" id="KW-0732">Signal</keyword>
<comment type="function">
    <text evidence="4">Regulates secA expression by translational coupling of the secM secA operon. Translational pausing at a specific Pro residue 5 residues before the end of the protein may allow disruption of a mRNA repressor helix that normally suppresses secA translation initiation.</text>
</comment>
<sequence length="168" mass="18611">MIGILNRWRQFGRRYFWPHLLLGMVAASLGLPHASAHDRTTLAETSSRSLDIGTAARFDSLALIDTARRPSFSVDYWHQHAIRTVIRHLSFTLTPSASPAAVAEQPLQAHKLALLDTLNALLTHEAKPPVIIRYTAQRQVEAAPHHQTGLWLAQVQGIRAGPFSSLNS</sequence>
<evidence type="ECO:0000256" key="2">
    <source>
        <dbReference type="ARBA" id="ARBA00022729"/>
    </source>
</evidence>
<dbReference type="NCBIfam" id="NF002799">
    <property type="entry name" value="PRK02943.1-1"/>
    <property type="match status" value="1"/>
</dbReference>
<dbReference type="OrthoDB" id="6495450at2"/>
<accession>A0A354AGN3</accession>
<dbReference type="EMBL" id="QGAC01000007">
    <property type="protein sequence ID" value="TKJ91291.1"/>
    <property type="molecule type" value="Genomic_DNA"/>
</dbReference>
<organism evidence="6 7">
    <name type="scientific">Erwinia persicina</name>
    <dbReference type="NCBI Taxonomy" id="55211"/>
    <lineage>
        <taxon>Bacteria</taxon>
        <taxon>Pseudomonadati</taxon>
        <taxon>Pseudomonadota</taxon>
        <taxon>Gammaproteobacteria</taxon>
        <taxon>Enterobacterales</taxon>
        <taxon>Erwiniaceae</taxon>
        <taxon>Erwinia</taxon>
    </lineage>
</organism>
<dbReference type="HAMAP" id="MF_01332">
    <property type="entry name" value="SecM"/>
    <property type="match status" value="1"/>
</dbReference>
<gene>
    <name evidence="4 5" type="primary">secM</name>
    <name evidence="6" type="ORF">EpCFBP13511_08940</name>
    <name evidence="5" type="ORF">IFT93_05895</name>
</gene>
<reference evidence="5 8" key="2">
    <citation type="journal article" date="2020" name="FEMS Microbiol. Ecol.">
        <title>Temporal dynamics of bacterial communities during seed development and maturation.</title>
        <authorList>
            <person name="Chesneau G."/>
            <person name="Torres-Cortes G."/>
            <person name="Briand M."/>
            <person name="Darrasse A."/>
            <person name="Preveaux A."/>
            <person name="Marais C."/>
            <person name="Jacques M.A."/>
            <person name="Shade A."/>
            <person name="Barret M."/>
        </authorList>
    </citation>
    <scope>NUCLEOTIDE SEQUENCE [LARGE SCALE GENOMIC DNA]</scope>
    <source>
        <strain evidence="5 8">CFBP13732</strain>
    </source>
</reference>
<reference evidence="6 7" key="1">
    <citation type="journal article" date="2019" name="Sci. Rep.">
        <title>Differences in resource use lead to coexistence of seed-transmitted microbial populations.</title>
        <authorList>
            <person name="Torres-Cortes G."/>
            <person name="Garcia B.J."/>
            <person name="Compant S."/>
            <person name="Rezki S."/>
            <person name="Jones P."/>
            <person name="Preveaux A."/>
            <person name="Briand M."/>
            <person name="Roulet A."/>
            <person name="Bouchez O."/>
            <person name="Jacobson D."/>
            <person name="Barret M."/>
        </authorList>
    </citation>
    <scope>NUCLEOTIDE SEQUENCE [LARGE SCALE GENOMIC DNA]</scope>
    <source>
        <strain evidence="6 7">CFBP13511</strain>
    </source>
</reference>
<dbReference type="GO" id="GO:0045182">
    <property type="term" value="F:translation regulator activity"/>
    <property type="evidence" value="ECO:0007669"/>
    <property type="project" value="InterPro"/>
</dbReference>
<dbReference type="PIRSF" id="PIRSF004572">
    <property type="entry name" value="SecM"/>
    <property type="match status" value="1"/>
</dbReference>
<evidence type="ECO:0000313" key="7">
    <source>
        <dbReference type="Proteomes" id="UP000306393"/>
    </source>
</evidence>
<keyword evidence="1 4" id="KW-0963">Cytoplasm</keyword>
<dbReference type="GO" id="GO:0042597">
    <property type="term" value="C:periplasmic space"/>
    <property type="evidence" value="ECO:0007669"/>
    <property type="project" value="UniProtKB-SubCell"/>
</dbReference>
<evidence type="ECO:0000256" key="3">
    <source>
        <dbReference type="ARBA" id="ARBA00022764"/>
    </source>
</evidence>
<evidence type="ECO:0000313" key="6">
    <source>
        <dbReference type="EMBL" id="TKJ91291.1"/>
    </source>
</evidence>
<dbReference type="STRING" id="1219360.GCA_001571305_03350"/>
<keyword evidence="8" id="KW-1185">Reference proteome</keyword>
<comment type="caution">
    <text evidence="6">The sequence shown here is derived from an EMBL/GenBank/DDBJ whole genome shotgun (WGS) entry which is preliminary data.</text>
</comment>
<dbReference type="RefSeq" id="WP_062747280.1">
    <property type="nucleotide sequence ID" value="NZ_CP022725.1"/>
</dbReference>
<dbReference type="Proteomes" id="UP000661012">
    <property type="component" value="Unassembled WGS sequence"/>
</dbReference>
<proteinExistence type="inferred from homology"/>
<dbReference type="InterPro" id="IPR009502">
    <property type="entry name" value="SecM"/>
</dbReference>
<dbReference type="KEGG" id="epe:CI789_14850"/>
<keyword evidence="3 4" id="KW-0574">Periplasm</keyword>
<dbReference type="EMBL" id="JACYNN010000003">
    <property type="protein sequence ID" value="MBD8105958.1"/>
    <property type="molecule type" value="Genomic_DNA"/>
</dbReference>
<dbReference type="GO" id="GO:0005829">
    <property type="term" value="C:cytosol"/>
    <property type="evidence" value="ECO:0007669"/>
    <property type="project" value="UniProtKB-SubCell"/>
</dbReference>
<dbReference type="Pfam" id="PF06558">
    <property type="entry name" value="SecM"/>
    <property type="match status" value="1"/>
</dbReference>
<dbReference type="GeneID" id="67478090"/>
<evidence type="ECO:0000256" key="4">
    <source>
        <dbReference type="HAMAP-Rule" id="MF_01332"/>
    </source>
</evidence>
<evidence type="ECO:0000313" key="5">
    <source>
        <dbReference type="EMBL" id="MBD8105958.1"/>
    </source>
</evidence>
<evidence type="ECO:0000313" key="8">
    <source>
        <dbReference type="Proteomes" id="UP000661012"/>
    </source>
</evidence>
<evidence type="ECO:0000256" key="1">
    <source>
        <dbReference type="ARBA" id="ARBA00022490"/>
    </source>
</evidence>
<comment type="similarity">
    <text evidence="4">Belongs to the SecM family.</text>
</comment>